<keyword evidence="2" id="KW-0808">Transferase</keyword>
<dbReference type="GO" id="GO:0016746">
    <property type="term" value="F:acyltransferase activity"/>
    <property type="evidence" value="ECO:0007669"/>
    <property type="project" value="UniProtKB-KW"/>
</dbReference>
<evidence type="ECO:0000313" key="2">
    <source>
        <dbReference type="EMBL" id="MBU5669233.1"/>
    </source>
</evidence>
<dbReference type="CDD" id="cd04301">
    <property type="entry name" value="NAT_SF"/>
    <property type="match status" value="1"/>
</dbReference>
<evidence type="ECO:0000313" key="3">
    <source>
        <dbReference type="Proteomes" id="UP000783742"/>
    </source>
</evidence>
<protein>
    <submittedName>
        <fullName evidence="2">GNAT family N-acetyltransferase</fullName>
        <ecNumber evidence="2">2.3.1.-</ecNumber>
    </submittedName>
</protein>
<reference evidence="2 3" key="1">
    <citation type="submission" date="2021-06" db="EMBL/GenBank/DDBJ databases">
        <authorList>
            <person name="Sun Q."/>
            <person name="Li D."/>
        </authorList>
    </citation>
    <scope>NUCLEOTIDE SEQUENCE [LARGE SCALE GENOMIC DNA]</scope>
    <source>
        <strain evidence="2 3">MSJ-1</strain>
    </source>
</reference>
<keyword evidence="3" id="KW-1185">Reference proteome</keyword>
<feature type="domain" description="N-acetyltransferase" evidence="1">
    <location>
        <begin position="6"/>
        <end position="145"/>
    </location>
</feature>
<dbReference type="Pfam" id="PF13673">
    <property type="entry name" value="Acetyltransf_10"/>
    <property type="match status" value="1"/>
</dbReference>
<evidence type="ECO:0000259" key="1">
    <source>
        <dbReference type="PROSITE" id="PS51186"/>
    </source>
</evidence>
<dbReference type="PROSITE" id="PS51186">
    <property type="entry name" value="GNAT"/>
    <property type="match status" value="1"/>
</dbReference>
<organism evidence="2 3">
    <name type="scientific">Peptoniphilus ovalis</name>
    <dbReference type="NCBI Taxonomy" id="2841503"/>
    <lineage>
        <taxon>Bacteria</taxon>
        <taxon>Bacillati</taxon>
        <taxon>Bacillota</taxon>
        <taxon>Tissierellia</taxon>
        <taxon>Tissierellales</taxon>
        <taxon>Peptoniphilaceae</taxon>
        <taxon>Peptoniphilus</taxon>
    </lineage>
</organism>
<accession>A0ABS6FGC8</accession>
<dbReference type="Proteomes" id="UP000783742">
    <property type="component" value="Unassembled WGS sequence"/>
</dbReference>
<dbReference type="EMBL" id="JAHLQO010000003">
    <property type="protein sequence ID" value="MBU5669233.1"/>
    <property type="molecule type" value="Genomic_DNA"/>
</dbReference>
<proteinExistence type="predicted"/>
<sequence>MKLKIKKFDELNIYELYKIIKLRVDVFVVEQNCPYKELDDMDQKSIHLWYEEDGEIKSYLRVFVKDRENNVAAIGRVISYDRGRGLGSLILDEGIKAARSLDADKIYIEAQTYAIDFYKKHGFVEVSEYFLEDGIEHVSMELNLK</sequence>
<dbReference type="RefSeq" id="WP_216549076.1">
    <property type="nucleotide sequence ID" value="NZ_JAHLQO010000003.1"/>
</dbReference>
<gene>
    <name evidence="2" type="ORF">KQI68_05180</name>
</gene>
<dbReference type="InterPro" id="IPR000182">
    <property type="entry name" value="GNAT_dom"/>
</dbReference>
<name>A0ABS6FGC8_9FIRM</name>
<keyword evidence="2" id="KW-0012">Acyltransferase</keyword>
<comment type="caution">
    <text evidence="2">The sequence shown here is derived from an EMBL/GenBank/DDBJ whole genome shotgun (WGS) entry which is preliminary data.</text>
</comment>
<dbReference type="EC" id="2.3.1.-" evidence="2"/>